<dbReference type="AlphaFoldDB" id="A0A840CMX8"/>
<feature type="transmembrane region" description="Helical" evidence="1">
    <location>
        <begin position="63"/>
        <end position="82"/>
    </location>
</feature>
<feature type="transmembrane region" description="Helical" evidence="1">
    <location>
        <begin position="88"/>
        <end position="106"/>
    </location>
</feature>
<name>A0A840CMX8_9BACT</name>
<keyword evidence="1" id="KW-1133">Transmembrane helix</keyword>
<proteinExistence type="predicted"/>
<comment type="caution">
    <text evidence="2">The sequence shown here is derived from an EMBL/GenBank/DDBJ whole genome shotgun (WGS) entry which is preliminary data.</text>
</comment>
<keyword evidence="3" id="KW-1185">Reference proteome</keyword>
<evidence type="ECO:0000313" key="3">
    <source>
        <dbReference type="Proteomes" id="UP000555103"/>
    </source>
</evidence>
<organism evidence="2 3">
    <name type="scientific">Dysgonomonas hofstadii</name>
    <dbReference type="NCBI Taxonomy" id="637886"/>
    <lineage>
        <taxon>Bacteria</taxon>
        <taxon>Pseudomonadati</taxon>
        <taxon>Bacteroidota</taxon>
        <taxon>Bacteroidia</taxon>
        <taxon>Bacteroidales</taxon>
        <taxon>Dysgonomonadaceae</taxon>
        <taxon>Dysgonomonas</taxon>
    </lineage>
</organism>
<accession>A0A840CMX8</accession>
<dbReference type="EMBL" id="JACIEP010000001">
    <property type="protein sequence ID" value="MBB4034355.1"/>
    <property type="molecule type" value="Genomic_DNA"/>
</dbReference>
<keyword evidence="1" id="KW-0472">Membrane</keyword>
<reference evidence="2 3" key="1">
    <citation type="submission" date="2020-08" db="EMBL/GenBank/DDBJ databases">
        <title>Genomic Encyclopedia of Type Strains, Phase IV (KMG-IV): sequencing the most valuable type-strain genomes for metagenomic binning, comparative biology and taxonomic classification.</title>
        <authorList>
            <person name="Goeker M."/>
        </authorList>
    </citation>
    <scope>NUCLEOTIDE SEQUENCE [LARGE SCALE GENOMIC DNA]</scope>
    <source>
        <strain evidence="2 3">DSM 104969</strain>
    </source>
</reference>
<evidence type="ECO:0000313" key="2">
    <source>
        <dbReference type="EMBL" id="MBB4034355.1"/>
    </source>
</evidence>
<protein>
    <submittedName>
        <fullName evidence="2">Phosphatidylserine synthase</fullName>
    </submittedName>
</protein>
<dbReference type="Proteomes" id="UP000555103">
    <property type="component" value="Unassembled WGS sequence"/>
</dbReference>
<feature type="transmembrane region" description="Helical" evidence="1">
    <location>
        <begin position="12"/>
        <end position="29"/>
    </location>
</feature>
<gene>
    <name evidence="2" type="ORF">GGR21_000240</name>
</gene>
<sequence>MKLSPKLKNTFFQVSAILILVAAVVYSFYPVVAKYMLAVGAAGFAAITFTSPYPGKSIRGKRLFNIQIFAVILMAVSAFLMFKDMGGWVVTLLIAAILTLYSSITLPKVYKKEQEGEDL</sequence>
<dbReference type="RefSeq" id="WP_183305298.1">
    <property type="nucleotide sequence ID" value="NZ_JACIEP010000001.1"/>
</dbReference>
<keyword evidence="1" id="KW-0812">Transmembrane</keyword>
<evidence type="ECO:0000256" key="1">
    <source>
        <dbReference type="SAM" id="Phobius"/>
    </source>
</evidence>